<dbReference type="Proteomes" id="UP000292082">
    <property type="component" value="Unassembled WGS sequence"/>
</dbReference>
<dbReference type="EMBL" id="ML145087">
    <property type="protein sequence ID" value="TBU64150.1"/>
    <property type="molecule type" value="Genomic_DNA"/>
</dbReference>
<evidence type="ECO:0000256" key="1">
    <source>
        <dbReference type="SAM" id="MobiDB-lite"/>
    </source>
</evidence>
<proteinExistence type="predicted"/>
<protein>
    <submittedName>
        <fullName evidence="2">Uncharacterized protein</fullName>
    </submittedName>
</protein>
<name>A0A4Q9QA87_9APHY</name>
<reference evidence="2 3" key="1">
    <citation type="submission" date="2019-01" db="EMBL/GenBank/DDBJ databases">
        <title>Draft genome sequences of three monokaryotic isolates of the white-rot basidiomycete fungus Dichomitus squalens.</title>
        <authorList>
            <consortium name="DOE Joint Genome Institute"/>
            <person name="Lopez S.C."/>
            <person name="Andreopoulos B."/>
            <person name="Pangilinan J."/>
            <person name="Lipzen A."/>
            <person name="Riley R."/>
            <person name="Ahrendt S."/>
            <person name="Ng V."/>
            <person name="Barry K."/>
            <person name="Daum C."/>
            <person name="Grigoriev I.V."/>
            <person name="Hilden K.S."/>
            <person name="Makela M.R."/>
            <person name="de Vries R.P."/>
        </authorList>
    </citation>
    <scope>NUCLEOTIDE SEQUENCE [LARGE SCALE GENOMIC DNA]</scope>
    <source>
        <strain evidence="2 3">CBS 464.89</strain>
    </source>
</reference>
<organism evidence="2 3">
    <name type="scientific">Dichomitus squalens</name>
    <dbReference type="NCBI Taxonomy" id="114155"/>
    <lineage>
        <taxon>Eukaryota</taxon>
        <taxon>Fungi</taxon>
        <taxon>Dikarya</taxon>
        <taxon>Basidiomycota</taxon>
        <taxon>Agaricomycotina</taxon>
        <taxon>Agaricomycetes</taxon>
        <taxon>Polyporales</taxon>
        <taxon>Polyporaceae</taxon>
        <taxon>Dichomitus</taxon>
    </lineage>
</organism>
<gene>
    <name evidence="2" type="ORF">BD310DRAFT_955143</name>
</gene>
<evidence type="ECO:0000313" key="2">
    <source>
        <dbReference type="EMBL" id="TBU64150.1"/>
    </source>
</evidence>
<dbReference type="AlphaFoldDB" id="A0A4Q9QA87"/>
<sequence>MLTPFLGFRSLSSASGESSRRSRNRSSPRHNTVEALDLYELPPKTVAIDTLAAQYAATRA</sequence>
<keyword evidence="3" id="KW-1185">Reference proteome</keyword>
<accession>A0A4Q9QA87</accession>
<evidence type="ECO:0000313" key="3">
    <source>
        <dbReference type="Proteomes" id="UP000292082"/>
    </source>
</evidence>
<feature type="region of interest" description="Disordered" evidence="1">
    <location>
        <begin position="1"/>
        <end position="31"/>
    </location>
</feature>